<dbReference type="InterPro" id="IPR017853">
    <property type="entry name" value="GH"/>
</dbReference>
<protein>
    <submittedName>
        <fullName evidence="5">Raucaffricine-o-beta-d-glucosidase</fullName>
    </submittedName>
</protein>
<accession>A0AAW0M084</accession>
<gene>
    <name evidence="5" type="primary">RG_13</name>
    <name evidence="5" type="ORF">CFP56_021538</name>
</gene>
<dbReference type="PANTHER" id="PTHR10353">
    <property type="entry name" value="GLYCOSYL HYDROLASE"/>
    <property type="match status" value="1"/>
</dbReference>
<keyword evidence="3" id="KW-0326">Glycosidase</keyword>
<dbReference type="SUPFAM" id="SSF51445">
    <property type="entry name" value="(Trans)glycosidases"/>
    <property type="match status" value="1"/>
</dbReference>
<dbReference type="GO" id="GO:0008422">
    <property type="term" value="F:beta-glucosidase activity"/>
    <property type="evidence" value="ECO:0007669"/>
    <property type="project" value="TreeGrafter"/>
</dbReference>
<evidence type="ECO:0000256" key="1">
    <source>
        <dbReference type="ARBA" id="ARBA00010838"/>
    </source>
</evidence>
<dbReference type="Pfam" id="PF00232">
    <property type="entry name" value="Glyco_hydro_1"/>
    <property type="match status" value="2"/>
</dbReference>
<comment type="similarity">
    <text evidence="1 4">Belongs to the glycosyl hydrolase 1 family.</text>
</comment>
<evidence type="ECO:0000313" key="5">
    <source>
        <dbReference type="EMBL" id="KAK7856786.1"/>
    </source>
</evidence>
<comment type="caution">
    <text evidence="5">The sequence shown here is derived from an EMBL/GenBank/DDBJ whole genome shotgun (WGS) entry which is preliminary data.</text>
</comment>
<dbReference type="Gene3D" id="3.20.20.80">
    <property type="entry name" value="Glycosidases"/>
    <property type="match status" value="1"/>
</dbReference>
<proteinExistence type="inferred from homology"/>
<evidence type="ECO:0000256" key="2">
    <source>
        <dbReference type="ARBA" id="ARBA00022801"/>
    </source>
</evidence>
<evidence type="ECO:0000256" key="4">
    <source>
        <dbReference type="RuleBase" id="RU003690"/>
    </source>
</evidence>
<dbReference type="PANTHER" id="PTHR10353:SF137">
    <property type="entry name" value="MYROSINASE 3-RELATED"/>
    <property type="match status" value="1"/>
</dbReference>
<reference evidence="5" key="3">
    <citation type="submission" date="2023-07" db="EMBL/GenBank/DDBJ databases">
        <title>An improved reference 1 genome and first organelle genomes of Quercus suber.</title>
        <authorList>
            <consortium name="Genosuber Consortium"/>
            <person name="Usie A."/>
            <person name="Serra O."/>
            <person name="Barros P."/>
        </authorList>
    </citation>
    <scope>NUCLEOTIDE SEQUENCE</scope>
    <source>
        <strain evidence="5">HL8</strain>
        <tissue evidence="5">Leaves</tissue>
    </source>
</reference>
<dbReference type="GO" id="GO:0005975">
    <property type="term" value="P:carbohydrate metabolic process"/>
    <property type="evidence" value="ECO:0007669"/>
    <property type="project" value="InterPro"/>
</dbReference>
<dbReference type="AlphaFoldDB" id="A0AAW0M084"/>
<organism evidence="5">
    <name type="scientific">Quercus suber</name>
    <name type="common">Cork oak</name>
    <dbReference type="NCBI Taxonomy" id="58331"/>
    <lineage>
        <taxon>Eukaryota</taxon>
        <taxon>Viridiplantae</taxon>
        <taxon>Streptophyta</taxon>
        <taxon>Embryophyta</taxon>
        <taxon>Tracheophyta</taxon>
        <taxon>Spermatophyta</taxon>
        <taxon>Magnoliopsida</taxon>
        <taxon>eudicotyledons</taxon>
        <taxon>Gunneridae</taxon>
        <taxon>Pentapetalae</taxon>
        <taxon>rosids</taxon>
        <taxon>fabids</taxon>
        <taxon>Fagales</taxon>
        <taxon>Fagaceae</taxon>
        <taxon>Quercus</taxon>
    </lineage>
</organism>
<dbReference type="EMBL" id="PKMF04000033">
    <property type="protein sequence ID" value="KAK7856786.1"/>
    <property type="molecule type" value="Genomic_DNA"/>
</dbReference>
<name>A0AAW0M084_QUESU</name>
<reference evidence="5" key="1">
    <citation type="submission" date="2017-12" db="EMBL/GenBank/DDBJ databases">
        <authorList>
            <person name="Barbosa P."/>
            <person name="Usie A."/>
            <person name="Ramos A.M."/>
        </authorList>
    </citation>
    <scope>NUCLEOTIDE SEQUENCE</scope>
    <source>
        <strain evidence="5">HL8</strain>
        <tissue evidence="5">Leaves</tissue>
    </source>
</reference>
<keyword evidence="2" id="KW-0378">Hydrolase</keyword>
<evidence type="ECO:0000256" key="3">
    <source>
        <dbReference type="ARBA" id="ARBA00023295"/>
    </source>
</evidence>
<dbReference type="InterPro" id="IPR001360">
    <property type="entry name" value="Glyco_hydro_1"/>
</dbReference>
<sequence length="87" mass="10328">MQNGIRERESHMKDVRIMKKMNLDANRFSISWSRVLPSIKPFVTMFHWDLPQALKDEYGGLLSPQIVFNIRSRSNVLMQTSLMYKLR</sequence>
<reference evidence="5" key="2">
    <citation type="journal article" date="2018" name="Sci. Data">
        <title>The draft genome sequence of cork oak.</title>
        <authorList>
            <person name="Ramos A.M."/>
            <person name="Usie A."/>
            <person name="Barbosa P."/>
            <person name="Barros P.M."/>
            <person name="Capote T."/>
            <person name="Chaves I."/>
            <person name="Simoes F."/>
            <person name="Abreu I."/>
            <person name="Carrasquinho I."/>
            <person name="Faro C."/>
            <person name="Guimaraes J.B."/>
            <person name="Mendonca D."/>
            <person name="Nobrega F."/>
            <person name="Rodrigues L."/>
            <person name="Saibo N.J.M."/>
            <person name="Varela M.C."/>
            <person name="Egas C."/>
            <person name="Matos J."/>
            <person name="Miguel C.M."/>
            <person name="Oliveira M.M."/>
            <person name="Ricardo C.P."/>
            <person name="Goncalves S."/>
        </authorList>
    </citation>
    <scope>NUCLEOTIDE SEQUENCE [LARGE SCALE GENOMIC DNA]</scope>
    <source>
        <strain evidence="5">HL8</strain>
    </source>
</reference>